<feature type="compositionally biased region" description="Polar residues" evidence="1">
    <location>
        <begin position="604"/>
        <end position="615"/>
    </location>
</feature>
<dbReference type="KEGG" id="pbar:105425774"/>
<feature type="region of interest" description="Disordered" evidence="1">
    <location>
        <begin position="891"/>
        <end position="975"/>
    </location>
</feature>
<feature type="compositionally biased region" description="Low complexity" evidence="1">
    <location>
        <begin position="916"/>
        <end position="925"/>
    </location>
</feature>
<feature type="compositionally biased region" description="Basic and acidic residues" evidence="1">
    <location>
        <begin position="951"/>
        <end position="966"/>
    </location>
</feature>
<proteinExistence type="predicted"/>
<dbReference type="Proteomes" id="UP000504615">
    <property type="component" value="Unplaced"/>
</dbReference>
<dbReference type="GeneID" id="105425774"/>
<gene>
    <name evidence="3 4 5 6" type="primary">LOC105425774</name>
</gene>
<accession>A0A6I9WSV2</accession>
<feature type="compositionally biased region" description="Polar residues" evidence="1">
    <location>
        <begin position="937"/>
        <end position="949"/>
    </location>
</feature>
<feature type="region of interest" description="Disordered" evidence="1">
    <location>
        <begin position="818"/>
        <end position="852"/>
    </location>
</feature>
<name>A0A6I9WSV2_9HYME</name>
<feature type="region of interest" description="Disordered" evidence="1">
    <location>
        <begin position="118"/>
        <end position="158"/>
    </location>
</feature>
<keyword evidence="2" id="KW-1185">Reference proteome</keyword>
<evidence type="ECO:0000256" key="1">
    <source>
        <dbReference type="SAM" id="MobiDB-lite"/>
    </source>
</evidence>
<protein>
    <submittedName>
        <fullName evidence="3 4">Probable WRKY transcription factor protein 1</fullName>
    </submittedName>
</protein>
<evidence type="ECO:0000313" key="5">
    <source>
        <dbReference type="RefSeq" id="XP_011634993.1"/>
    </source>
</evidence>
<feature type="region of interest" description="Disordered" evidence="1">
    <location>
        <begin position="604"/>
        <end position="637"/>
    </location>
</feature>
<feature type="compositionally biased region" description="Basic and acidic residues" evidence="1">
    <location>
        <begin position="616"/>
        <end position="627"/>
    </location>
</feature>
<feature type="compositionally biased region" description="Polar residues" evidence="1">
    <location>
        <begin position="628"/>
        <end position="637"/>
    </location>
</feature>
<evidence type="ECO:0000313" key="3">
    <source>
        <dbReference type="RefSeq" id="XP_011634991.1"/>
    </source>
</evidence>
<dbReference type="RefSeq" id="XP_011634991.1">
    <property type="nucleotide sequence ID" value="XM_011636689.1"/>
</dbReference>
<dbReference type="AlphaFoldDB" id="A0A6I9WSV2"/>
<dbReference type="RefSeq" id="XP_011634994.1">
    <property type="nucleotide sequence ID" value="XM_011636692.1"/>
</dbReference>
<feature type="compositionally biased region" description="Basic and acidic residues" evidence="1">
    <location>
        <begin position="118"/>
        <end position="142"/>
    </location>
</feature>
<sequence length="1118" mass="129868">MCSHESITWEVIDNSVMDRMIDNSLMHKFISSPKIRRRTKVLNKEIKKHCNMKDYKHYIELKTAVLRNLINDTDTDDSSSLTDIDYDIIYSSPTKQAKYVADNSKRYIFTSEEDCEGCKRKNDSEHKERRRSNNIERRIEKKEKRKAPQTKHTAESQKRINIGWQEVIKKNNLSNLSKQKHTNISDNEENILENNECDYFKSQSNNQFLSRINSQKNMNSNIIKSGNEFVRQNHRDSAMDNELNSEDDMIFNKTKSISKRKVQNQQNQNMLINESNAELDLQASHQLSSLRTISLENSESNNELNTLAKDSNNYKFEEVMTENSINTKNRKLKLLKNVKRNLIPALEEANSTDNNKNVEQDKNVEDKLADNQSLLSTPSRHSTPLKKMGVHISKMQNLSPDALSLDQQKDSGFDDDSQDRFVKISKQSSKISSRNLEEKTEKTLTFQQLKKINDVKTVISKDCKDSAHSESNILEKQVSKEPFEEEKTMNSFQLDKTDMNAEICSINQKDKHFVKTINSNNIKKQLLSLKQDLKNQLDSCYHIQKKENGEVKNSSEEKEEISLRFNEIDKDTKISSTKEGKTHFIKQEKLYDQKQSFSPKKNCVQNSMISNNNFSEKQDSREEKESFGENQIDGNTEIYSTNQEDEMRFAKSNDSCEVQKQQLLFPKENHEQDIHLRYTPRKEESYKNNLNEDNKQANEKKEEKDFPQLLPKVTCTEILNKKYKIMDKTDEDDIKNNIEKNDCVNNNIDIVNEHTPIKKTHCPDITNYDTNNWQEEVNSEKIDTPMALETDNEEDNVNYLSPQAKKRLQQQARLNLVVSSDSSESDDECVTTETSQKRINSLDMSHCSENESENETDCTFEQSKMNITCNENNNLSQSLKSSPRNEMQFDQEVNSDDDDKRNESVKEDESFHLRVSESNISCNNEESMDQFSKDKQSSLLNKENMYQSNQDEDRSTEVEYKSECEQSKQSTKGPNAELNISCQYRPCNLRELVEDEELLVETTSASFTLTDLSEDEEAFILNIPKKVLQCNLQGQLLTLTENLIKFNKSKYRIMHKEVGTTSCIFATGKNRKPYKIVNIKNISTLTVREKLTHLKKSRPHYTASKLSKIKSQQTKNKH</sequence>
<dbReference type="RefSeq" id="XP_011634992.1">
    <property type="nucleotide sequence ID" value="XM_011636690.2"/>
</dbReference>
<dbReference type="RefSeq" id="XP_011634993.1">
    <property type="nucleotide sequence ID" value="XM_011636691.1"/>
</dbReference>
<dbReference type="OrthoDB" id="7611408at2759"/>
<evidence type="ECO:0000313" key="2">
    <source>
        <dbReference type="Proteomes" id="UP000504615"/>
    </source>
</evidence>
<organism evidence="2 5">
    <name type="scientific">Pogonomyrmex barbatus</name>
    <name type="common">red harvester ant</name>
    <dbReference type="NCBI Taxonomy" id="144034"/>
    <lineage>
        <taxon>Eukaryota</taxon>
        <taxon>Metazoa</taxon>
        <taxon>Ecdysozoa</taxon>
        <taxon>Arthropoda</taxon>
        <taxon>Hexapoda</taxon>
        <taxon>Insecta</taxon>
        <taxon>Pterygota</taxon>
        <taxon>Neoptera</taxon>
        <taxon>Endopterygota</taxon>
        <taxon>Hymenoptera</taxon>
        <taxon>Apocrita</taxon>
        <taxon>Aculeata</taxon>
        <taxon>Formicoidea</taxon>
        <taxon>Formicidae</taxon>
        <taxon>Myrmicinae</taxon>
        <taxon>Pogonomyrmex</taxon>
    </lineage>
</organism>
<evidence type="ECO:0000313" key="4">
    <source>
        <dbReference type="RefSeq" id="XP_011634992.1"/>
    </source>
</evidence>
<reference evidence="3 4" key="1">
    <citation type="submission" date="2025-04" db="UniProtKB">
        <authorList>
            <consortium name="RefSeq"/>
        </authorList>
    </citation>
    <scope>IDENTIFICATION</scope>
</reference>
<evidence type="ECO:0000313" key="6">
    <source>
        <dbReference type="RefSeq" id="XP_011634994.1"/>
    </source>
</evidence>
<feature type="compositionally biased region" description="Basic and acidic residues" evidence="1">
    <location>
        <begin position="898"/>
        <end position="915"/>
    </location>
</feature>